<dbReference type="InterPro" id="IPR011701">
    <property type="entry name" value="MFS"/>
</dbReference>
<feature type="domain" description="Major facilitator superfamily (MFS) profile" evidence="9">
    <location>
        <begin position="17"/>
        <end position="463"/>
    </location>
</feature>
<evidence type="ECO:0000256" key="3">
    <source>
        <dbReference type="ARBA" id="ARBA00022448"/>
    </source>
</evidence>
<keyword evidence="3" id="KW-0813">Transport</keyword>
<feature type="transmembrane region" description="Helical" evidence="8">
    <location>
        <begin position="308"/>
        <end position="330"/>
    </location>
</feature>
<feature type="transmembrane region" description="Helical" evidence="8">
    <location>
        <begin position="145"/>
        <end position="166"/>
    </location>
</feature>
<keyword evidence="6 8" id="KW-1133">Transmembrane helix</keyword>
<evidence type="ECO:0000256" key="5">
    <source>
        <dbReference type="ARBA" id="ARBA00022692"/>
    </source>
</evidence>
<evidence type="ECO:0000313" key="11">
    <source>
        <dbReference type="Proteomes" id="UP001595698"/>
    </source>
</evidence>
<evidence type="ECO:0000259" key="9">
    <source>
        <dbReference type="PROSITE" id="PS50850"/>
    </source>
</evidence>
<comment type="similarity">
    <text evidence="2">Belongs to the major facilitator superfamily. EmrB family.</text>
</comment>
<dbReference type="InterPro" id="IPR004638">
    <property type="entry name" value="EmrB-like"/>
</dbReference>
<dbReference type="RefSeq" id="WP_386191729.1">
    <property type="nucleotide sequence ID" value="NZ_JBHSBC010000022.1"/>
</dbReference>
<keyword evidence="11" id="KW-1185">Reference proteome</keyword>
<feature type="transmembrane region" description="Helical" evidence="8">
    <location>
        <begin position="83"/>
        <end position="109"/>
    </location>
</feature>
<evidence type="ECO:0000313" key="10">
    <source>
        <dbReference type="EMBL" id="MFC3982964.1"/>
    </source>
</evidence>
<dbReference type="PANTHER" id="PTHR42718">
    <property type="entry name" value="MAJOR FACILITATOR SUPERFAMILY MULTIDRUG TRANSPORTER MFSC"/>
    <property type="match status" value="1"/>
</dbReference>
<feature type="transmembrane region" description="Helical" evidence="8">
    <location>
        <begin position="12"/>
        <end position="40"/>
    </location>
</feature>
<dbReference type="NCBIfam" id="TIGR00711">
    <property type="entry name" value="efflux_EmrB"/>
    <property type="match status" value="1"/>
</dbReference>
<dbReference type="Proteomes" id="UP001595698">
    <property type="component" value="Unassembled WGS sequence"/>
</dbReference>
<dbReference type="PANTHER" id="PTHR42718:SF9">
    <property type="entry name" value="MAJOR FACILITATOR SUPERFAMILY MULTIDRUG TRANSPORTER MFSC"/>
    <property type="match status" value="1"/>
</dbReference>
<feature type="transmembrane region" description="Helical" evidence="8">
    <location>
        <begin position="440"/>
        <end position="459"/>
    </location>
</feature>
<feature type="transmembrane region" description="Helical" evidence="8">
    <location>
        <begin position="172"/>
        <end position="192"/>
    </location>
</feature>
<organism evidence="10 11">
    <name type="scientific">Streptosporangium jomthongense</name>
    <dbReference type="NCBI Taxonomy" id="1193683"/>
    <lineage>
        <taxon>Bacteria</taxon>
        <taxon>Bacillati</taxon>
        <taxon>Actinomycetota</taxon>
        <taxon>Actinomycetes</taxon>
        <taxon>Streptosporangiales</taxon>
        <taxon>Streptosporangiaceae</taxon>
        <taxon>Streptosporangium</taxon>
    </lineage>
</organism>
<accession>A0ABV8F2S1</accession>
<dbReference type="Pfam" id="PF07690">
    <property type="entry name" value="MFS_1"/>
    <property type="match status" value="2"/>
</dbReference>
<feature type="transmembrane region" description="Helical" evidence="8">
    <location>
        <begin position="342"/>
        <end position="361"/>
    </location>
</feature>
<feature type="transmembrane region" description="Helical" evidence="8">
    <location>
        <begin position="367"/>
        <end position="393"/>
    </location>
</feature>
<keyword evidence="4" id="KW-1003">Cell membrane</keyword>
<keyword evidence="5 8" id="KW-0812">Transmembrane</keyword>
<comment type="caution">
    <text evidence="10">The sequence shown here is derived from an EMBL/GenBank/DDBJ whole genome shotgun (WGS) entry which is preliminary data.</text>
</comment>
<name>A0ABV8F2S1_9ACTN</name>
<dbReference type="Gene3D" id="1.20.1720.10">
    <property type="entry name" value="Multidrug resistance protein D"/>
    <property type="match status" value="1"/>
</dbReference>
<comment type="subcellular location">
    <subcellularLocation>
        <location evidence="1">Cell membrane</location>
        <topology evidence="1">Multi-pass membrane protein</topology>
    </subcellularLocation>
</comment>
<reference evidence="11" key="1">
    <citation type="journal article" date="2019" name="Int. J. Syst. Evol. Microbiol.">
        <title>The Global Catalogue of Microorganisms (GCM) 10K type strain sequencing project: providing services to taxonomists for standard genome sequencing and annotation.</title>
        <authorList>
            <consortium name="The Broad Institute Genomics Platform"/>
            <consortium name="The Broad Institute Genome Sequencing Center for Infectious Disease"/>
            <person name="Wu L."/>
            <person name="Ma J."/>
        </authorList>
    </citation>
    <scope>NUCLEOTIDE SEQUENCE [LARGE SCALE GENOMIC DNA]</scope>
    <source>
        <strain evidence="11">TBRC 7912</strain>
    </source>
</reference>
<evidence type="ECO:0000256" key="7">
    <source>
        <dbReference type="ARBA" id="ARBA00023136"/>
    </source>
</evidence>
<dbReference type="EMBL" id="JBHSBC010000022">
    <property type="protein sequence ID" value="MFC3982964.1"/>
    <property type="molecule type" value="Genomic_DNA"/>
</dbReference>
<sequence>MRTTDRRAPVERLVWPPLIALSLGYFLVMLDVTVVTVAVPTIRESVHADASATAWVVDGYSTVFAGLLLLGGGLGDRLGHRGVFLTGLGVFTVASLGCGFATTSVTLIASRMLQGVGGALLVPTSLALLAAAYPGRATRARALGVWAGVAGVAFAAGPLVGGLLVAGLNWQAAFWVNVPVALLAVWLTLRHVPAPAARASGRGLDPVGQVLGVVGLTALAGMLNEAGTQGWTSPTVLAACGVGIVALVLFVLVERRLEATPGSTPLLPPSLFRSPGFSPAAAVGVLLNLGYYGMLYLSTLYFQNERGYGALGTGIALLPTVCMAVFAAPLSGRLTARHGPHAPMAGALLLGAFGFLGWLVAGPDTPYWQLLFALVATGLATPTTVPAATAAIVQAAPDANAGVASAVFNVARQIGNSVGVALFSTLTATSAPLVPGLHTAALIASGAFFAGAFLALVSWRANRVPVPL</sequence>
<evidence type="ECO:0000256" key="6">
    <source>
        <dbReference type="ARBA" id="ARBA00022989"/>
    </source>
</evidence>
<feature type="transmembrane region" description="Helical" evidence="8">
    <location>
        <begin position="280"/>
        <end position="302"/>
    </location>
</feature>
<dbReference type="PROSITE" id="PS50850">
    <property type="entry name" value="MFS"/>
    <property type="match status" value="1"/>
</dbReference>
<feature type="transmembrane region" description="Helical" evidence="8">
    <location>
        <begin position="235"/>
        <end position="253"/>
    </location>
</feature>
<proteinExistence type="inferred from homology"/>
<evidence type="ECO:0000256" key="4">
    <source>
        <dbReference type="ARBA" id="ARBA00022475"/>
    </source>
</evidence>
<dbReference type="Gene3D" id="1.20.1250.20">
    <property type="entry name" value="MFS general substrate transporter like domains"/>
    <property type="match status" value="1"/>
</dbReference>
<protein>
    <submittedName>
        <fullName evidence="10">MFS transporter</fullName>
    </submittedName>
</protein>
<evidence type="ECO:0000256" key="2">
    <source>
        <dbReference type="ARBA" id="ARBA00008537"/>
    </source>
</evidence>
<keyword evidence="7 8" id="KW-0472">Membrane</keyword>
<dbReference type="SUPFAM" id="SSF103473">
    <property type="entry name" value="MFS general substrate transporter"/>
    <property type="match status" value="2"/>
</dbReference>
<evidence type="ECO:0000256" key="1">
    <source>
        <dbReference type="ARBA" id="ARBA00004651"/>
    </source>
</evidence>
<evidence type="ECO:0000256" key="8">
    <source>
        <dbReference type="SAM" id="Phobius"/>
    </source>
</evidence>
<dbReference type="InterPro" id="IPR036259">
    <property type="entry name" value="MFS_trans_sf"/>
</dbReference>
<feature type="transmembrane region" description="Helical" evidence="8">
    <location>
        <begin position="115"/>
        <end position="133"/>
    </location>
</feature>
<dbReference type="CDD" id="cd17321">
    <property type="entry name" value="MFS_MMR_MDR_like"/>
    <property type="match status" value="1"/>
</dbReference>
<gene>
    <name evidence="10" type="ORF">ACFOYY_22710</name>
</gene>
<feature type="transmembrane region" description="Helical" evidence="8">
    <location>
        <begin position="52"/>
        <end position="71"/>
    </location>
</feature>
<dbReference type="InterPro" id="IPR020846">
    <property type="entry name" value="MFS_dom"/>
</dbReference>